<name>A0A6I4MPY1_9ACTN</name>
<sequence>MVIDWRAGARDIAAFLRMDGAEEKWSAVDAGASTTDRGSRRERPLKTSDIKPGSG</sequence>
<dbReference type="EMBL" id="WBMS02000037">
    <property type="protein sequence ID" value="MWA05431.1"/>
    <property type="molecule type" value="Genomic_DNA"/>
</dbReference>
<keyword evidence="3" id="KW-1185">Reference proteome</keyword>
<evidence type="ECO:0000313" key="2">
    <source>
        <dbReference type="EMBL" id="MWA05431.1"/>
    </source>
</evidence>
<protein>
    <submittedName>
        <fullName evidence="2">Uncharacterized protein</fullName>
    </submittedName>
</protein>
<proteinExistence type="predicted"/>
<feature type="region of interest" description="Disordered" evidence="1">
    <location>
        <begin position="26"/>
        <end position="55"/>
    </location>
</feature>
<comment type="caution">
    <text evidence="2">The sequence shown here is derived from an EMBL/GenBank/DDBJ whole genome shotgun (WGS) entry which is preliminary data.</text>
</comment>
<gene>
    <name evidence="2" type="ORF">F8568_034725</name>
</gene>
<accession>A0A6I4MPY1</accession>
<evidence type="ECO:0000313" key="3">
    <source>
        <dbReference type="Proteomes" id="UP000462055"/>
    </source>
</evidence>
<organism evidence="2 3">
    <name type="scientific">Actinomadura physcomitrii</name>
    <dbReference type="NCBI Taxonomy" id="2650748"/>
    <lineage>
        <taxon>Bacteria</taxon>
        <taxon>Bacillati</taxon>
        <taxon>Actinomycetota</taxon>
        <taxon>Actinomycetes</taxon>
        <taxon>Streptosporangiales</taxon>
        <taxon>Thermomonosporaceae</taxon>
        <taxon>Actinomadura</taxon>
    </lineage>
</organism>
<dbReference type="AlphaFoldDB" id="A0A6I4MPY1"/>
<dbReference type="Proteomes" id="UP000462055">
    <property type="component" value="Unassembled WGS sequence"/>
</dbReference>
<reference evidence="2" key="1">
    <citation type="submission" date="2019-12" db="EMBL/GenBank/DDBJ databases">
        <title>Actinomadura physcomitrii sp. nov., a novel actinomycete isolated from moss [Physcomitrium sphaericum (Ludw) Fuernr].</title>
        <authorList>
            <person name="Zhuang X."/>
        </authorList>
    </citation>
    <scope>NUCLEOTIDE SEQUENCE [LARGE SCALE GENOMIC DNA]</scope>
    <source>
        <strain evidence="2">LD22</strain>
    </source>
</reference>
<feature type="compositionally biased region" description="Basic and acidic residues" evidence="1">
    <location>
        <begin position="37"/>
        <end position="49"/>
    </location>
</feature>
<dbReference type="RefSeq" id="WP_160573876.1">
    <property type="nucleotide sequence ID" value="NZ_WBMS02000037.1"/>
</dbReference>
<evidence type="ECO:0000256" key="1">
    <source>
        <dbReference type="SAM" id="MobiDB-lite"/>
    </source>
</evidence>